<proteinExistence type="predicted"/>
<evidence type="ECO:0000259" key="1">
    <source>
        <dbReference type="Pfam" id="PF02698"/>
    </source>
</evidence>
<dbReference type="Gene3D" id="3.40.50.620">
    <property type="entry name" value="HUPs"/>
    <property type="match status" value="1"/>
</dbReference>
<dbReference type="RefSeq" id="WP_041156334.1">
    <property type="nucleotide sequence ID" value="NZ_CBCRVP010000016.1"/>
</dbReference>
<dbReference type="InterPro" id="IPR003848">
    <property type="entry name" value="DUF218"/>
</dbReference>
<accession>A0A0C3DFE1</accession>
<dbReference type="AlphaFoldDB" id="A0A0C3DFE1"/>
<organism evidence="2 3">
    <name type="scientific">Vibrio mytili</name>
    <dbReference type="NCBI Taxonomy" id="50718"/>
    <lineage>
        <taxon>Bacteria</taxon>
        <taxon>Pseudomonadati</taxon>
        <taxon>Pseudomonadota</taxon>
        <taxon>Gammaproteobacteria</taxon>
        <taxon>Vibrionales</taxon>
        <taxon>Vibrionaceae</taxon>
        <taxon>Vibrio</taxon>
    </lineage>
</organism>
<evidence type="ECO:0000313" key="2">
    <source>
        <dbReference type="EMBL" id="KIN10084.1"/>
    </source>
</evidence>
<dbReference type="InterPro" id="IPR014729">
    <property type="entry name" value="Rossmann-like_a/b/a_fold"/>
</dbReference>
<dbReference type="CDD" id="cd06259">
    <property type="entry name" value="YdcF-like"/>
    <property type="match status" value="1"/>
</dbReference>
<dbReference type="GO" id="GO:0005886">
    <property type="term" value="C:plasma membrane"/>
    <property type="evidence" value="ECO:0007669"/>
    <property type="project" value="TreeGrafter"/>
</dbReference>
<evidence type="ECO:0000313" key="3">
    <source>
        <dbReference type="Proteomes" id="UP000031977"/>
    </source>
</evidence>
<gene>
    <name evidence="2" type="ORF">SU60_15620</name>
</gene>
<reference evidence="2 3" key="1">
    <citation type="submission" date="2015-01" db="EMBL/GenBank/DDBJ databases">
        <title>Draft genome of Vibrio mytili type strain CAIM 528.</title>
        <authorList>
            <person name="Gonzalez-Castillo A."/>
            <person name="Gomez-Gil B."/>
            <person name="Enciso-Ibarra J."/>
        </authorList>
    </citation>
    <scope>NUCLEOTIDE SEQUENCE [LARGE SCALE GENOMIC DNA]</scope>
    <source>
        <strain evidence="2 3">CAIM 528</strain>
    </source>
</reference>
<keyword evidence="3" id="KW-1185">Reference proteome</keyword>
<dbReference type="PANTHER" id="PTHR30336:SF20">
    <property type="entry name" value="DUF218 DOMAIN-CONTAINING PROTEIN"/>
    <property type="match status" value="1"/>
</dbReference>
<feature type="domain" description="DUF218" evidence="1">
    <location>
        <begin position="6"/>
        <end position="135"/>
    </location>
</feature>
<dbReference type="Pfam" id="PF02698">
    <property type="entry name" value="DUF218"/>
    <property type="match status" value="1"/>
</dbReference>
<dbReference type="OrthoDB" id="5906508at2"/>
<comment type="caution">
    <text evidence="2">The sequence shown here is derived from an EMBL/GenBank/DDBJ whole genome shotgun (WGS) entry which is preliminary data.</text>
</comment>
<sequence length="284" mass="31518">MAFEHVVIVLGKRLINNRLSPEGISRVNALAEALGELSVENTIIVFCGGITQDQDISEADAMYHQFKAVNASSSNSFPDAQVLLENRSVNTVQNMQYAAEVLCRSGLFPLFSPENTPIDVILLSNDYHLQRIIEIQSLMNEQGLLRVLEESSASMGLTLNIPVNMKKHISVPYPHQHPLATSFLLLDELTTYRVYLEGVINGAFKRRLSEVRAEPLSIARKAIEQLKTLSLSPEILGKIEEMKKAIELTAFDESVTVAKASLEILHPILTGLNRRLDPESNGSR</sequence>
<dbReference type="InterPro" id="IPR051599">
    <property type="entry name" value="Cell_Envelope_Assoc"/>
</dbReference>
<name>A0A0C3DFE1_9VIBR</name>
<dbReference type="PANTHER" id="PTHR30336">
    <property type="entry name" value="INNER MEMBRANE PROTEIN, PROBABLE PERMEASE"/>
    <property type="match status" value="1"/>
</dbReference>
<dbReference type="Proteomes" id="UP000031977">
    <property type="component" value="Unassembled WGS sequence"/>
</dbReference>
<dbReference type="STRING" id="50718.SU60_15620"/>
<protein>
    <recommendedName>
        <fullName evidence="1">DUF218 domain-containing protein</fullName>
    </recommendedName>
</protein>
<dbReference type="EMBL" id="JXOK01000061">
    <property type="protein sequence ID" value="KIN10084.1"/>
    <property type="molecule type" value="Genomic_DNA"/>
</dbReference>